<accession>A0ABV0Z458</accession>
<gene>
    <name evidence="1" type="ORF">AMECASPLE_031400</name>
</gene>
<organism evidence="1 2">
    <name type="scientific">Ameca splendens</name>
    <dbReference type="NCBI Taxonomy" id="208324"/>
    <lineage>
        <taxon>Eukaryota</taxon>
        <taxon>Metazoa</taxon>
        <taxon>Chordata</taxon>
        <taxon>Craniata</taxon>
        <taxon>Vertebrata</taxon>
        <taxon>Euteleostomi</taxon>
        <taxon>Actinopterygii</taxon>
        <taxon>Neopterygii</taxon>
        <taxon>Teleostei</taxon>
        <taxon>Neoteleostei</taxon>
        <taxon>Acanthomorphata</taxon>
        <taxon>Ovalentaria</taxon>
        <taxon>Atherinomorphae</taxon>
        <taxon>Cyprinodontiformes</taxon>
        <taxon>Goodeidae</taxon>
        <taxon>Ameca</taxon>
    </lineage>
</organism>
<name>A0ABV0Z458_9TELE</name>
<reference evidence="1 2" key="1">
    <citation type="submission" date="2021-06" db="EMBL/GenBank/DDBJ databases">
        <authorList>
            <person name="Palmer J.M."/>
        </authorList>
    </citation>
    <scope>NUCLEOTIDE SEQUENCE [LARGE SCALE GENOMIC DNA]</scope>
    <source>
        <strain evidence="1 2">AS_MEX2019</strain>
        <tissue evidence="1">Muscle</tissue>
    </source>
</reference>
<dbReference type="Proteomes" id="UP001469553">
    <property type="component" value="Unassembled WGS sequence"/>
</dbReference>
<keyword evidence="2" id="KW-1185">Reference proteome</keyword>
<sequence>MVDVIQRGQRVTDDLLGCFPHPAMSSSASYSKLEHFPLTYSRQLLRSLKADVSGRAPKMDARMQTGTQKQPVLPFLKSKLGFNYKWATFEHWAQI</sequence>
<protein>
    <submittedName>
        <fullName evidence="1">Uncharacterized protein</fullName>
    </submittedName>
</protein>
<evidence type="ECO:0000313" key="2">
    <source>
        <dbReference type="Proteomes" id="UP001469553"/>
    </source>
</evidence>
<comment type="caution">
    <text evidence="1">The sequence shown here is derived from an EMBL/GenBank/DDBJ whole genome shotgun (WGS) entry which is preliminary data.</text>
</comment>
<proteinExistence type="predicted"/>
<dbReference type="EMBL" id="JAHRIP010050920">
    <property type="protein sequence ID" value="MEQ2300983.1"/>
    <property type="molecule type" value="Genomic_DNA"/>
</dbReference>
<evidence type="ECO:0000313" key="1">
    <source>
        <dbReference type="EMBL" id="MEQ2300983.1"/>
    </source>
</evidence>